<sequence>MNTSKPAYAIGQIEAEMIESMKKSLLRDRDHARSKMAETIAKMQKGDWDYINAIEWGGGVGYAQAAWWSSEFLGQIDHTEKEQRSVRELLEFRVNHLKDRLLTYSIPHSTGQYKNAVAADEHDVVKRAYQEAVGYLDTIVHAREKDRVLAAEAAAGITRKTFGELKESAATEDKLARKNLATARKMLKASNHSENLNGWREFRIDQSGFLFEMAP</sequence>
<gene>
    <name evidence="1" type="ORF">UFOVP1040_12</name>
</gene>
<dbReference type="EMBL" id="LR796994">
    <property type="protein sequence ID" value="CAB4179974.1"/>
    <property type="molecule type" value="Genomic_DNA"/>
</dbReference>
<organism evidence="1">
    <name type="scientific">uncultured Caudovirales phage</name>
    <dbReference type="NCBI Taxonomy" id="2100421"/>
    <lineage>
        <taxon>Viruses</taxon>
        <taxon>Duplodnaviria</taxon>
        <taxon>Heunggongvirae</taxon>
        <taxon>Uroviricota</taxon>
        <taxon>Caudoviricetes</taxon>
        <taxon>Peduoviridae</taxon>
        <taxon>Maltschvirus</taxon>
        <taxon>Maltschvirus maltsch</taxon>
    </lineage>
</organism>
<evidence type="ECO:0000313" key="1">
    <source>
        <dbReference type="EMBL" id="CAB4179974.1"/>
    </source>
</evidence>
<reference evidence="1" key="1">
    <citation type="submission" date="2020-05" db="EMBL/GenBank/DDBJ databases">
        <authorList>
            <person name="Chiriac C."/>
            <person name="Salcher M."/>
            <person name="Ghai R."/>
            <person name="Kavagutti S V."/>
        </authorList>
    </citation>
    <scope>NUCLEOTIDE SEQUENCE</scope>
</reference>
<accession>A0A6J5QK28</accession>
<name>A0A6J5QK28_9CAUD</name>
<protein>
    <submittedName>
        <fullName evidence="1">Uncharacterized protein</fullName>
    </submittedName>
</protein>
<proteinExistence type="predicted"/>